<evidence type="ECO:0000259" key="1">
    <source>
        <dbReference type="Pfam" id="PF06114"/>
    </source>
</evidence>
<dbReference type="PANTHER" id="PTHR43236">
    <property type="entry name" value="ANTITOXIN HIGA1"/>
    <property type="match status" value="1"/>
</dbReference>
<protein>
    <submittedName>
        <fullName evidence="2">ImmA/IrrE family metallo-endopeptidase</fullName>
    </submittedName>
</protein>
<feature type="domain" description="IrrE N-terminal-like" evidence="1">
    <location>
        <begin position="34"/>
        <end position="165"/>
    </location>
</feature>
<name>A0ABS7R311_9HYPH</name>
<sequence length="167" mass="18908">MFKKSREWHNIRPDEREIVARHMKNVPVKLGAMAKELGISVKLSSLPINVSGQISKTSGGYEIKINRHESRQRQRFTLAHEISHYLLHRTVIDDLGGTLKDNVLYRSGAEESIEYEANRLAAHIVMPEDVLEKAYLEYGEQLSEAAIEHLAEQFGVSKAAMEIRVAA</sequence>
<evidence type="ECO:0000313" key="3">
    <source>
        <dbReference type="Proteomes" id="UP000777661"/>
    </source>
</evidence>
<dbReference type="Gene3D" id="1.10.10.2910">
    <property type="match status" value="1"/>
</dbReference>
<reference evidence="2 3" key="1">
    <citation type="submission" date="2021-06" db="EMBL/GenBank/DDBJ databases">
        <title>Nitratireductor porphyridii sp. nov., isolated from a small marine red alga, Porphyridium purpureum in South Korea.</title>
        <authorList>
            <person name="Kim K.H."/>
            <person name="Kristyanto S."/>
            <person name="Jeon C.O."/>
        </authorList>
    </citation>
    <scope>NUCLEOTIDE SEQUENCE [LARGE SCALE GENOMIC DNA]</scope>
    <source>
        <strain evidence="2 3">R6</strain>
    </source>
</reference>
<dbReference type="RefSeq" id="WP_223004047.1">
    <property type="nucleotide sequence ID" value="NZ_JAHSQO010000001.1"/>
</dbReference>
<comment type="caution">
    <text evidence="2">The sequence shown here is derived from an EMBL/GenBank/DDBJ whole genome shotgun (WGS) entry which is preliminary data.</text>
</comment>
<dbReference type="EMBL" id="JAHSQO010000001">
    <property type="protein sequence ID" value="MBY8915315.1"/>
    <property type="molecule type" value="Genomic_DNA"/>
</dbReference>
<dbReference type="InterPro" id="IPR010359">
    <property type="entry name" value="IrrE_HExxH"/>
</dbReference>
<gene>
    <name evidence="2" type="ORF">KVG22_01830</name>
</gene>
<dbReference type="InterPro" id="IPR052345">
    <property type="entry name" value="Rad_response_metalloprotease"/>
</dbReference>
<evidence type="ECO:0000313" key="2">
    <source>
        <dbReference type="EMBL" id="MBY8915315.1"/>
    </source>
</evidence>
<organism evidence="2 3">
    <name type="scientific">Nitratireductor rhodophyticola</name>
    <dbReference type="NCBI Taxonomy" id="2854036"/>
    <lineage>
        <taxon>Bacteria</taxon>
        <taxon>Pseudomonadati</taxon>
        <taxon>Pseudomonadota</taxon>
        <taxon>Alphaproteobacteria</taxon>
        <taxon>Hyphomicrobiales</taxon>
        <taxon>Phyllobacteriaceae</taxon>
        <taxon>Nitratireductor</taxon>
    </lineage>
</organism>
<dbReference type="Pfam" id="PF06114">
    <property type="entry name" value="Peptidase_M78"/>
    <property type="match status" value="1"/>
</dbReference>
<dbReference type="PANTHER" id="PTHR43236:SF2">
    <property type="entry name" value="BLL0069 PROTEIN"/>
    <property type="match status" value="1"/>
</dbReference>
<dbReference type="Proteomes" id="UP000777661">
    <property type="component" value="Unassembled WGS sequence"/>
</dbReference>
<accession>A0ABS7R311</accession>
<proteinExistence type="predicted"/>
<keyword evidence="3" id="KW-1185">Reference proteome</keyword>